<protein>
    <submittedName>
        <fullName evidence="1">Uncharacterized protein</fullName>
    </submittedName>
</protein>
<gene>
    <name evidence="1" type="ORF">ACTOB_007871</name>
</gene>
<evidence type="ECO:0000313" key="1">
    <source>
        <dbReference type="EMBL" id="WIM95742.1"/>
    </source>
</evidence>
<dbReference type="Proteomes" id="UP001240150">
    <property type="component" value="Chromosome"/>
</dbReference>
<organism evidence="1 2">
    <name type="scientific">Actinoplanes oblitus</name>
    <dbReference type="NCBI Taxonomy" id="3040509"/>
    <lineage>
        <taxon>Bacteria</taxon>
        <taxon>Bacillati</taxon>
        <taxon>Actinomycetota</taxon>
        <taxon>Actinomycetes</taxon>
        <taxon>Micromonosporales</taxon>
        <taxon>Micromonosporaceae</taxon>
        <taxon>Actinoplanes</taxon>
    </lineage>
</organism>
<name>A0ABY8WFM6_9ACTN</name>
<accession>A0ABY8WFM6</accession>
<proteinExistence type="predicted"/>
<reference evidence="1 2" key="1">
    <citation type="submission" date="2023-06" db="EMBL/GenBank/DDBJ databases">
        <authorList>
            <person name="Yushchuk O."/>
            <person name="Binda E."/>
            <person name="Ruckert-Reed C."/>
            <person name="Fedorenko V."/>
            <person name="Kalinowski J."/>
            <person name="Marinelli F."/>
        </authorList>
    </citation>
    <scope>NUCLEOTIDE SEQUENCE [LARGE SCALE GENOMIC DNA]</scope>
    <source>
        <strain evidence="1 2">NRRL 3884</strain>
    </source>
</reference>
<dbReference type="RefSeq" id="WP_284917054.1">
    <property type="nucleotide sequence ID" value="NZ_CP126980.1"/>
</dbReference>
<evidence type="ECO:0000313" key="2">
    <source>
        <dbReference type="Proteomes" id="UP001240150"/>
    </source>
</evidence>
<keyword evidence="2" id="KW-1185">Reference proteome</keyword>
<sequence>MSRHRASGPMLAEPCIEATAAPPSGTVTELFGNTELERLRGMVLAFPRTAHRLLNERHAPDAVVRYTLRAEAALRLDSLREAMTLASAAVDHAMREEPVDPGRLLPAVTVLADAAVVAGAPDAVRSCMDLAGLASKFGDQHRLIVAAGLHAVAVFQQHSCREARHLLDQIGHTCTDGVIVTAISLACDTVTACCARRGQPHWPPPKLPVITAGGLVQPALTAPFLPDRFLRWPGVHDCSSTAG</sequence>
<dbReference type="EMBL" id="CP126980">
    <property type="protein sequence ID" value="WIM95742.1"/>
    <property type="molecule type" value="Genomic_DNA"/>
</dbReference>